<keyword evidence="3" id="KW-0808">Transferase</keyword>
<dbReference type="Proteomes" id="UP001652625">
    <property type="component" value="Chromosome 09"/>
</dbReference>
<accession>A0ABM4CFU3</accession>
<name>A0ABM4CFU3_HYDVU</name>
<gene>
    <name evidence="3" type="primary">LOC100207201</name>
</gene>
<organism evidence="2 3">
    <name type="scientific">Hydra vulgaris</name>
    <name type="common">Hydra</name>
    <name type="synonym">Hydra attenuata</name>
    <dbReference type="NCBI Taxonomy" id="6087"/>
    <lineage>
        <taxon>Eukaryota</taxon>
        <taxon>Metazoa</taxon>
        <taxon>Cnidaria</taxon>
        <taxon>Hydrozoa</taxon>
        <taxon>Hydroidolina</taxon>
        <taxon>Anthoathecata</taxon>
        <taxon>Aplanulata</taxon>
        <taxon>Hydridae</taxon>
        <taxon>Hydra</taxon>
    </lineage>
</organism>
<proteinExistence type="predicted"/>
<evidence type="ECO:0000256" key="1">
    <source>
        <dbReference type="SAM" id="MobiDB-lite"/>
    </source>
</evidence>
<evidence type="ECO:0000313" key="3">
    <source>
        <dbReference type="RefSeq" id="XP_065660581.1"/>
    </source>
</evidence>
<evidence type="ECO:0000313" key="2">
    <source>
        <dbReference type="Proteomes" id="UP001652625"/>
    </source>
</evidence>
<protein>
    <submittedName>
        <fullName evidence="3">Probable serine/threonine-protein kinase DDB_G0282963</fullName>
    </submittedName>
</protein>
<reference evidence="3" key="1">
    <citation type="submission" date="2025-08" db="UniProtKB">
        <authorList>
            <consortium name="RefSeq"/>
        </authorList>
    </citation>
    <scope>IDENTIFICATION</scope>
</reference>
<feature type="region of interest" description="Disordered" evidence="1">
    <location>
        <begin position="58"/>
        <end position="99"/>
    </location>
</feature>
<sequence length="791" mass="90002">MPLVQNKNSRSIKSVQDYIDNKVPENFIPGWSNPPPNNKNETHKSLINFLRIKLIPNNQNEKNKRGGISNNLKNSDSKKNSNGYCNKSSTYYKEGSSSDKMKRRSFSLNQLSALEDSYDLVCLNERLKLNTVQNEGSSHRLPKSFIPTNNISLLHPEIFVPIKRKISNIGRSYSLTNSNLYSTPTGELCNRTRSQSLFDDQLKLKKKLSTSSPCNRLTVKPLPDVLNSSFDTSLFQADNFRKCSVKNTSSLQLNHNDKKISAETSTSRSLEVNDTVNCNTEAINHNEYNNLQNCILKRSFSELQLNVNKINVHSVIPEIHVQVNDSCVKLNDDELRQINESRAKYVVMDKSNDFQNEQNLYRPRSQSLTINNCNDEKLLQSPTLRRQSWSSSSFLKATSMVELNCRKIKVIKTEQYFAVRKNSYHKSDNMYCIQGSSSQTTNNDQSNIIFQPLKYGTDGRKISLSENLISNSFKIKDEVNEVNASNFHSTMSTLSSSTLTSDETKKNIENKLRSNLPKTFQAAVIDPLSVREKKSIRIKTKSNLKHSDNCEIESRPRSPSLSFFQSSPKIIRKRFAKTSALDSEKTNSSHLDLPEFVSSKVDKHMVDTPAIIKKSKKWQNRRVKERQTSESSDVVRVTGTSVFQRALRYTKSYDESSFPCKEPSFSQVESNLSTSEASIKTKSNCVLGHAENLNETNIKVKESKTELRGADCLGDICSKKFENIENESCYSVEVRDQSKTSDYYSTSSMPSYSNFSTIIQVEPGDYNNNNKVYKSQFSYTLKQHVNDLKNI</sequence>
<keyword evidence="2" id="KW-1185">Reference proteome</keyword>
<dbReference type="GO" id="GO:0016301">
    <property type="term" value="F:kinase activity"/>
    <property type="evidence" value="ECO:0007669"/>
    <property type="project" value="UniProtKB-KW"/>
</dbReference>
<dbReference type="RefSeq" id="XP_065660581.1">
    <property type="nucleotide sequence ID" value="XM_065804509.1"/>
</dbReference>
<dbReference type="GeneID" id="100207201"/>
<keyword evidence="3" id="KW-0418">Kinase</keyword>